<evidence type="ECO:0000256" key="8">
    <source>
        <dbReference type="RuleBase" id="RU003699"/>
    </source>
</evidence>
<dbReference type="PROSITE" id="PS00632">
    <property type="entry name" value="RIBOSOMAL_S4"/>
    <property type="match status" value="1"/>
</dbReference>
<comment type="function">
    <text evidence="7">With S5 and S12 plays an important role in translational accuracy.</text>
</comment>
<dbReference type="PANTHER" id="PTHR11831:SF4">
    <property type="entry name" value="SMALL RIBOSOMAL SUBUNIT PROTEIN US4M"/>
    <property type="match status" value="1"/>
</dbReference>
<evidence type="ECO:0000256" key="2">
    <source>
        <dbReference type="ARBA" id="ARBA00022730"/>
    </source>
</evidence>
<dbReference type="InterPro" id="IPR002942">
    <property type="entry name" value="S4_RNA-bd"/>
</dbReference>
<evidence type="ECO:0000313" key="12">
    <source>
        <dbReference type="Proteomes" id="UP000282321"/>
    </source>
</evidence>
<organism evidence="11 12">
    <name type="scientific">candidate division TA06 bacterium</name>
    <dbReference type="NCBI Taxonomy" id="2250710"/>
    <lineage>
        <taxon>Bacteria</taxon>
        <taxon>Bacteria division TA06</taxon>
    </lineage>
</organism>
<dbReference type="GO" id="GO:0003735">
    <property type="term" value="F:structural constituent of ribosome"/>
    <property type="evidence" value="ECO:0007669"/>
    <property type="project" value="InterPro"/>
</dbReference>
<proteinExistence type="inferred from homology"/>
<gene>
    <name evidence="7" type="primary">rpsD</name>
    <name evidence="11" type="ORF">DRP44_06645</name>
</gene>
<dbReference type="SMART" id="SM01390">
    <property type="entry name" value="Ribosomal_S4"/>
    <property type="match status" value="1"/>
</dbReference>
<dbReference type="NCBIfam" id="TIGR01017">
    <property type="entry name" value="rpsD_bact"/>
    <property type="match status" value="1"/>
</dbReference>
<dbReference type="Gene3D" id="3.10.290.10">
    <property type="entry name" value="RNA-binding S4 domain"/>
    <property type="match status" value="1"/>
</dbReference>
<dbReference type="PANTHER" id="PTHR11831">
    <property type="entry name" value="30S 40S RIBOSOMAL PROTEIN"/>
    <property type="match status" value="1"/>
</dbReference>
<evidence type="ECO:0000259" key="9">
    <source>
        <dbReference type="SMART" id="SM00363"/>
    </source>
</evidence>
<comment type="subunit">
    <text evidence="7">Part of the 30S ribosomal subunit. Contacts protein S5. The interaction surface between S4 and S5 is involved in control of translational fidelity.</text>
</comment>
<evidence type="ECO:0000256" key="1">
    <source>
        <dbReference type="ARBA" id="ARBA00007465"/>
    </source>
</evidence>
<dbReference type="Proteomes" id="UP000282321">
    <property type="component" value="Unassembled WGS sequence"/>
</dbReference>
<dbReference type="InterPro" id="IPR036986">
    <property type="entry name" value="S4_RNA-bd_sf"/>
</dbReference>
<evidence type="ECO:0000256" key="6">
    <source>
        <dbReference type="ARBA" id="ARBA00035254"/>
    </source>
</evidence>
<sequence>MARYRGPKTKLERRENMYLGFKQKNKFEKRAYIPGEAKNRRTSRLTGYGEQLREKQKVKRMYGLLEKQFHGYFLEAARARGVTGDILLELLERRLDNTVYRLGFAPTRASARQLVTHGHITVNGKKVNIPSYRVSKGDVISVKEKSRKIPIIVDMLEKTSEGMLPSWLQLNKEEFKGVVAEMPKREDITTPINDNLIIELYSK</sequence>
<dbReference type="InterPro" id="IPR005709">
    <property type="entry name" value="Ribosomal_uS4_bac-type"/>
</dbReference>
<evidence type="ECO:0000256" key="5">
    <source>
        <dbReference type="ARBA" id="ARBA00023274"/>
    </source>
</evidence>
<evidence type="ECO:0000313" key="11">
    <source>
        <dbReference type="EMBL" id="RKX65302.1"/>
    </source>
</evidence>
<comment type="function">
    <text evidence="7">One of the primary rRNA binding proteins, it binds directly to 16S rRNA where it nucleates assembly of the body of the 30S subunit.</text>
</comment>
<dbReference type="InterPro" id="IPR001912">
    <property type="entry name" value="Ribosomal_uS4_N"/>
</dbReference>
<dbReference type="GO" id="GO:0042274">
    <property type="term" value="P:ribosomal small subunit biogenesis"/>
    <property type="evidence" value="ECO:0007669"/>
    <property type="project" value="TreeGrafter"/>
</dbReference>
<feature type="domain" description="Small ribosomal subunit protein uS4 N-terminal" evidence="10">
    <location>
        <begin position="3"/>
        <end position="92"/>
    </location>
</feature>
<dbReference type="Gene3D" id="1.10.1050.10">
    <property type="entry name" value="Ribosomal Protein S4 Delta 41, Chain A, domain 1"/>
    <property type="match status" value="1"/>
</dbReference>
<dbReference type="InterPro" id="IPR018079">
    <property type="entry name" value="Ribosomal_uS4_CS"/>
</dbReference>
<reference evidence="11 12" key="1">
    <citation type="submission" date="2018-06" db="EMBL/GenBank/DDBJ databases">
        <title>Extensive metabolic versatility and redundancy in microbially diverse, dynamic hydrothermal sediments.</title>
        <authorList>
            <person name="Dombrowski N."/>
            <person name="Teske A."/>
            <person name="Baker B.J."/>
        </authorList>
    </citation>
    <scope>NUCLEOTIDE SEQUENCE [LARGE SCALE GENOMIC DNA]</scope>
    <source>
        <strain evidence="11">B35_G9</strain>
    </source>
</reference>
<accession>A0A660S632</accession>
<dbReference type="InterPro" id="IPR022801">
    <property type="entry name" value="Ribosomal_uS4"/>
</dbReference>
<protein>
    <recommendedName>
        <fullName evidence="6 7">Small ribosomal subunit protein uS4</fullName>
    </recommendedName>
</protein>
<dbReference type="PROSITE" id="PS50889">
    <property type="entry name" value="S4"/>
    <property type="match status" value="1"/>
</dbReference>
<dbReference type="GO" id="GO:0006412">
    <property type="term" value="P:translation"/>
    <property type="evidence" value="ECO:0007669"/>
    <property type="project" value="UniProtKB-UniRule"/>
</dbReference>
<evidence type="ECO:0000259" key="10">
    <source>
        <dbReference type="SMART" id="SM01390"/>
    </source>
</evidence>
<dbReference type="FunFam" id="3.10.290.10:FF:000001">
    <property type="entry name" value="30S ribosomal protein S4"/>
    <property type="match status" value="1"/>
</dbReference>
<evidence type="ECO:0000256" key="4">
    <source>
        <dbReference type="ARBA" id="ARBA00022980"/>
    </source>
</evidence>
<keyword evidence="5 7" id="KW-0687">Ribonucleoprotein</keyword>
<dbReference type="GO" id="GO:0019843">
    <property type="term" value="F:rRNA binding"/>
    <property type="evidence" value="ECO:0007669"/>
    <property type="project" value="UniProtKB-UniRule"/>
</dbReference>
<evidence type="ECO:0000256" key="7">
    <source>
        <dbReference type="HAMAP-Rule" id="MF_01306"/>
    </source>
</evidence>
<keyword evidence="2 7" id="KW-0699">rRNA-binding</keyword>
<dbReference type="GO" id="GO:0015935">
    <property type="term" value="C:small ribosomal subunit"/>
    <property type="evidence" value="ECO:0007669"/>
    <property type="project" value="InterPro"/>
</dbReference>
<keyword evidence="4 7" id="KW-0689">Ribosomal protein</keyword>
<keyword evidence="3 7" id="KW-0694">RNA-binding</keyword>
<name>A0A660S632_UNCT6</name>
<evidence type="ECO:0000256" key="3">
    <source>
        <dbReference type="ARBA" id="ARBA00022884"/>
    </source>
</evidence>
<comment type="similarity">
    <text evidence="1 7 8">Belongs to the universal ribosomal protein uS4 family.</text>
</comment>
<dbReference type="SMART" id="SM00363">
    <property type="entry name" value="S4"/>
    <property type="match status" value="1"/>
</dbReference>
<comment type="caution">
    <text evidence="11">The sequence shown here is derived from an EMBL/GenBank/DDBJ whole genome shotgun (WGS) entry which is preliminary data.</text>
</comment>
<feature type="domain" description="RNA-binding S4" evidence="9">
    <location>
        <begin position="93"/>
        <end position="157"/>
    </location>
</feature>
<dbReference type="SUPFAM" id="SSF55174">
    <property type="entry name" value="Alpha-L RNA-binding motif"/>
    <property type="match status" value="1"/>
</dbReference>
<dbReference type="HAMAP" id="MF_01306_B">
    <property type="entry name" value="Ribosomal_uS4_B"/>
    <property type="match status" value="1"/>
</dbReference>
<dbReference type="Pfam" id="PF00163">
    <property type="entry name" value="Ribosomal_S4"/>
    <property type="match status" value="1"/>
</dbReference>
<dbReference type="CDD" id="cd00165">
    <property type="entry name" value="S4"/>
    <property type="match status" value="1"/>
</dbReference>
<dbReference type="AlphaFoldDB" id="A0A660S632"/>
<dbReference type="EMBL" id="QNBC01000098">
    <property type="protein sequence ID" value="RKX65302.1"/>
    <property type="molecule type" value="Genomic_DNA"/>
</dbReference>
<dbReference type="NCBIfam" id="NF003717">
    <property type="entry name" value="PRK05327.1"/>
    <property type="match status" value="1"/>
</dbReference>
<dbReference type="Pfam" id="PF01479">
    <property type="entry name" value="S4"/>
    <property type="match status" value="1"/>
</dbReference>